<reference evidence="6 7" key="1">
    <citation type="submission" date="2020-07" db="EMBL/GenBank/DDBJ databases">
        <title>Sequencing the genomes of 1000 actinobacteria strains.</title>
        <authorList>
            <person name="Klenk H.-P."/>
        </authorList>
    </citation>
    <scope>NUCLEOTIDE SEQUENCE [LARGE SCALE GENOMIC DNA]</scope>
    <source>
        <strain evidence="6 7">DSM 45927</strain>
    </source>
</reference>
<dbReference type="Proteomes" id="UP000575985">
    <property type="component" value="Unassembled WGS sequence"/>
</dbReference>
<name>A0A853BHT8_9ACTN</name>
<dbReference type="EMBL" id="JACCFO010000001">
    <property type="protein sequence ID" value="NYI94305.1"/>
    <property type="molecule type" value="Genomic_DNA"/>
</dbReference>
<keyword evidence="2" id="KW-0288">FMN</keyword>
<dbReference type="SUPFAM" id="SSF51679">
    <property type="entry name" value="Bacterial luciferase-like"/>
    <property type="match status" value="1"/>
</dbReference>
<dbReference type="GO" id="GO:0046306">
    <property type="term" value="P:alkanesulfonate catabolic process"/>
    <property type="evidence" value="ECO:0007669"/>
    <property type="project" value="TreeGrafter"/>
</dbReference>
<evidence type="ECO:0000313" key="6">
    <source>
        <dbReference type="EMBL" id="NYI94305.1"/>
    </source>
</evidence>
<gene>
    <name evidence="6" type="ORF">HNR12_000582</name>
</gene>
<evidence type="ECO:0000259" key="5">
    <source>
        <dbReference type="Pfam" id="PF00296"/>
    </source>
</evidence>
<dbReference type="Pfam" id="PF00296">
    <property type="entry name" value="Bac_luciferase"/>
    <property type="match status" value="1"/>
</dbReference>
<evidence type="ECO:0000256" key="4">
    <source>
        <dbReference type="ARBA" id="ARBA00023033"/>
    </source>
</evidence>
<comment type="caution">
    <text evidence="6">The sequence shown here is derived from an EMBL/GenBank/DDBJ whole genome shotgun (WGS) entry which is preliminary data.</text>
</comment>
<feature type="domain" description="Luciferase-like" evidence="5">
    <location>
        <begin position="17"/>
        <end position="268"/>
    </location>
</feature>
<organism evidence="6 7">
    <name type="scientific">Streptomonospora nanhaiensis</name>
    <dbReference type="NCBI Taxonomy" id="1323731"/>
    <lineage>
        <taxon>Bacteria</taxon>
        <taxon>Bacillati</taxon>
        <taxon>Actinomycetota</taxon>
        <taxon>Actinomycetes</taxon>
        <taxon>Streptosporangiales</taxon>
        <taxon>Nocardiopsidaceae</taxon>
        <taxon>Streptomonospora</taxon>
    </lineage>
</organism>
<evidence type="ECO:0000256" key="3">
    <source>
        <dbReference type="ARBA" id="ARBA00023002"/>
    </source>
</evidence>
<proteinExistence type="predicted"/>
<keyword evidence="4 6" id="KW-0503">Monooxygenase</keyword>
<protein>
    <submittedName>
        <fullName evidence="6">Alkanesulfonate monooxygenase SsuD/methylene tetrahydromethanopterin reductase-like flavin-dependent oxidoreductase (Luciferase family)</fullName>
    </submittedName>
</protein>
<evidence type="ECO:0000256" key="1">
    <source>
        <dbReference type="ARBA" id="ARBA00022630"/>
    </source>
</evidence>
<evidence type="ECO:0000256" key="2">
    <source>
        <dbReference type="ARBA" id="ARBA00022643"/>
    </source>
</evidence>
<evidence type="ECO:0000313" key="7">
    <source>
        <dbReference type="Proteomes" id="UP000575985"/>
    </source>
</evidence>
<dbReference type="GO" id="GO:0008726">
    <property type="term" value="F:alkanesulfonate monooxygenase activity"/>
    <property type="evidence" value="ECO:0007669"/>
    <property type="project" value="TreeGrafter"/>
</dbReference>
<keyword evidence="1" id="KW-0285">Flavoprotein</keyword>
<dbReference type="PANTHER" id="PTHR42847:SF4">
    <property type="entry name" value="ALKANESULFONATE MONOOXYGENASE-RELATED"/>
    <property type="match status" value="1"/>
</dbReference>
<accession>A0A853BHT8</accession>
<keyword evidence="7" id="KW-1185">Reference proteome</keyword>
<dbReference type="AlphaFoldDB" id="A0A853BHT8"/>
<dbReference type="InterPro" id="IPR036661">
    <property type="entry name" value="Luciferase-like_sf"/>
</dbReference>
<dbReference type="PANTHER" id="PTHR42847">
    <property type="entry name" value="ALKANESULFONATE MONOOXYGENASE"/>
    <property type="match status" value="1"/>
</dbReference>
<sequence>MRISTTLPATPAGAPDLDRAAFLEELGYDSLGVPDLLLGDGTPGLDPVVVLAAAAGRTRRIGLEFGVLSLPLRPVALVAAQVQALQHVSGGRVVLGVGIGGFPHAPFWEAAGAAATGRGRRLDAALAALPGLLRGEATAVPGSGGRAITLAPSAPVPPVLVGGNSEAAMRRAVRHGAGWAPSLVTPEELAEGTARLREIADELGRPVPAVTVGGHAVLSDDPAAVEGFVRTLVEAHGMSEERAARLPVTGGPEQVAERLAAYAEAGAQGVGLSLDGARWEHQAETLARARALVSTAAG</sequence>
<dbReference type="InterPro" id="IPR011251">
    <property type="entry name" value="Luciferase-like_dom"/>
</dbReference>
<dbReference type="InterPro" id="IPR050172">
    <property type="entry name" value="SsuD_RutA_monooxygenase"/>
</dbReference>
<keyword evidence="3" id="KW-0560">Oxidoreductase</keyword>
<dbReference type="Gene3D" id="3.20.20.30">
    <property type="entry name" value="Luciferase-like domain"/>
    <property type="match status" value="1"/>
</dbReference>
<dbReference type="RefSeq" id="WP_179765976.1">
    <property type="nucleotide sequence ID" value="NZ_JACCFO010000001.1"/>
</dbReference>